<reference evidence="2 3" key="1">
    <citation type="submission" date="2023-03" db="EMBL/GenBank/DDBJ databases">
        <title>High-quality genome of Scylla paramamosain provides insights in environmental adaptation.</title>
        <authorList>
            <person name="Zhang L."/>
        </authorList>
    </citation>
    <scope>NUCLEOTIDE SEQUENCE [LARGE SCALE GENOMIC DNA]</scope>
    <source>
        <strain evidence="2">LZ_2023a</strain>
        <tissue evidence="2">Muscle</tissue>
    </source>
</reference>
<keyword evidence="3" id="KW-1185">Reference proteome</keyword>
<feature type="compositionally biased region" description="Basic residues" evidence="1">
    <location>
        <begin position="75"/>
        <end position="84"/>
    </location>
</feature>
<evidence type="ECO:0000313" key="2">
    <source>
        <dbReference type="EMBL" id="KAK8406693.1"/>
    </source>
</evidence>
<dbReference type="AlphaFoldDB" id="A0AAW0V2X0"/>
<dbReference type="Proteomes" id="UP001487740">
    <property type="component" value="Unassembled WGS sequence"/>
</dbReference>
<evidence type="ECO:0000256" key="1">
    <source>
        <dbReference type="SAM" id="MobiDB-lite"/>
    </source>
</evidence>
<dbReference type="EMBL" id="JARAKH010000002">
    <property type="protein sequence ID" value="KAK8406693.1"/>
    <property type="molecule type" value="Genomic_DNA"/>
</dbReference>
<proteinExistence type="predicted"/>
<evidence type="ECO:0000313" key="3">
    <source>
        <dbReference type="Proteomes" id="UP001487740"/>
    </source>
</evidence>
<organism evidence="2 3">
    <name type="scientific">Scylla paramamosain</name>
    <name type="common">Mud crab</name>
    <dbReference type="NCBI Taxonomy" id="85552"/>
    <lineage>
        <taxon>Eukaryota</taxon>
        <taxon>Metazoa</taxon>
        <taxon>Ecdysozoa</taxon>
        <taxon>Arthropoda</taxon>
        <taxon>Crustacea</taxon>
        <taxon>Multicrustacea</taxon>
        <taxon>Malacostraca</taxon>
        <taxon>Eumalacostraca</taxon>
        <taxon>Eucarida</taxon>
        <taxon>Decapoda</taxon>
        <taxon>Pleocyemata</taxon>
        <taxon>Brachyura</taxon>
        <taxon>Eubrachyura</taxon>
        <taxon>Portunoidea</taxon>
        <taxon>Portunidae</taxon>
        <taxon>Portuninae</taxon>
        <taxon>Scylla</taxon>
    </lineage>
</organism>
<feature type="region of interest" description="Disordered" evidence="1">
    <location>
        <begin position="55"/>
        <end position="97"/>
    </location>
</feature>
<name>A0AAW0V2X0_SCYPA</name>
<sequence length="97" mass="10672">MWSHVPYCIHGPALSVFSHTKWREDVCAAFPTISLNINDAGGGFPPARCSWREGCAPTPARASRLTPPSQPHTGPPRRHRRFSSRSRAPLAPPPPPR</sequence>
<protein>
    <submittedName>
        <fullName evidence="2">Uncharacterized protein</fullName>
    </submittedName>
</protein>
<gene>
    <name evidence="2" type="ORF">O3P69_007340</name>
</gene>
<accession>A0AAW0V2X0</accession>
<comment type="caution">
    <text evidence="2">The sequence shown here is derived from an EMBL/GenBank/DDBJ whole genome shotgun (WGS) entry which is preliminary data.</text>
</comment>